<dbReference type="GO" id="GO:0019058">
    <property type="term" value="P:viral life cycle"/>
    <property type="evidence" value="ECO:0007669"/>
    <property type="project" value="UniProtKB-UniRule"/>
</dbReference>
<dbReference type="SUPFAM" id="SSF63411">
    <property type="entry name" value="LuxS/MPP-like metallohydrolase"/>
    <property type="match status" value="1"/>
</dbReference>
<proteinExistence type="inferred from homology"/>
<reference evidence="11 12" key="1">
    <citation type="journal article" date="2007" name="Virus Res.">
        <title>Comparative genetic analysis of genomic DNA sequences of two human isolates of Tanapox virus.</title>
        <authorList>
            <person name="Nazarian S.H."/>
            <person name="Barrett J.W."/>
            <person name="Frace A.M."/>
            <person name="Olsen-Rasmussen M."/>
            <person name="Khristova M."/>
            <person name="Shaban M."/>
            <person name="Neering S."/>
            <person name="Li Y."/>
            <person name="Damon I.K."/>
            <person name="Esposito J.J."/>
            <person name="Essani K."/>
            <person name="McFadden G."/>
        </authorList>
    </citation>
    <scope>NUCLEOTIDE SEQUENCE [LARGE SCALE GENOMIC DNA]</scope>
    <source>
        <strain evidence="9">TPV-Kenya</strain>
        <strain evidence="10">TPV-RoC</strain>
    </source>
</reference>
<keyword evidence="6 8" id="KW-0862">Zinc</keyword>
<keyword evidence="5 8" id="KW-0378">Hydrolase</keyword>
<dbReference type="InterPro" id="IPR011249">
    <property type="entry name" value="Metalloenz_LuxS/M16"/>
</dbReference>
<evidence type="ECO:0000256" key="2">
    <source>
        <dbReference type="ARBA" id="ARBA00007580"/>
    </source>
</evidence>
<evidence type="ECO:0000256" key="4">
    <source>
        <dbReference type="ARBA" id="ARBA00022723"/>
    </source>
</evidence>
<dbReference type="GO" id="GO:0008270">
    <property type="term" value="F:zinc ion binding"/>
    <property type="evidence" value="ECO:0007669"/>
    <property type="project" value="UniProtKB-UniRule"/>
</dbReference>
<dbReference type="PIRSF" id="PIRSF015679">
    <property type="entry name" value="Peptidase_M44"/>
    <property type="match status" value="1"/>
</dbReference>
<dbReference type="EMBL" id="EF420156">
    <property type="protein sequence ID" value="ABQ43525.1"/>
    <property type="molecule type" value="Genomic_DNA"/>
</dbReference>
<evidence type="ECO:0000313" key="12">
    <source>
        <dbReference type="Proteomes" id="UP000130031"/>
    </source>
</evidence>
<evidence type="ECO:0000256" key="6">
    <source>
        <dbReference type="ARBA" id="ARBA00022833"/>
    </source>
</evidence>
<evidence type="ECO:0000256" key="1">
    <source>
        <dbReference type="ARBA" id="ARBA00001947"/>
    </source>
</evidence>
<name>A7XCH0_9POXV</name>
<dbReference type="Proteomes" id="UP000099606">
    <property type="component" value="Segment"/>
</dbReference>
<evidence type="ECO:0000313" key="10">
    <source>
        <dbReference type="EMBL" id="ABQ43680.1"/>
    </source>
</evidence>
<dbReference type="MEROPS" id="M44.001"/>
<dbReference type="EMBL" id="EF420157">
    <property type="protein sequence ID" value="ABQ43680.1"/>
    <property type="molecule type" value="Genomic_DNA"/>
</dbReference>
<evidence type="ECO:0000256" key="7">
    <source>
        <dbReference type="ARBA" id="ARBA00023049"/>
    </source>
</evidence>
<dbReference type="GO" id="GO:0004222">
    <property type="term" value="F:metalloendopeptidase activity"/>
    <property type="evidence" value="ECO:0007669"/>
    <property type="project" value="UniProtKB-UniRule"/>
</dbReference>
<comment type="similarity">
    <text evidence="2 8">Belongs to the peptidase M44 family.</text>
</comment>
<dbReference type="Pfam" id="PF03410">
    <property type="entry name" value="Peptidase_M44"/>
    <property type="match status" value="1"/>
</dbReference>
<evidence type="ECO:0000313" key="9">
    <source>
        <dbReference type="EMBL" id="ABQ43525.1"/>
    </source>
</evidence>
<evidence type="ECO:0000313" key="11">
    <source>
        <dbReference type="Proteomes" id="UP000099606"/>
    </source>
</evidence>
<organism evidence="9 12">
    <name type="scientific">Tanapox virus</name>
    <dbReference type="NCBI Taxonomy" id="99000"/>
    <lineage>
        <taxon>Viruses</taxon>
        <taxon>Varidnaviria</taxon>
        <taxon>Bamfordvirae</taxon>
        <taxon>Nucleocytoviricota</taxon>
        <taxon>Pokkesviricetes</taxon>
        <taxon>Chitovirales</taxon>
        <taxon>Poxviridae</taxon>
        <taxon>Chordopoxvirinae</taxon>
        <taxon>Yatapoxvirus</taxon>
        <taxon>Yatapoxvirus tanapox</taxon>
    </lineage>
</organism>
<evidence type="ECO:0000256" key="3">
    <source>
        <dbReference type="ARBA" id="ARBA00022670"/>
    </source>
</evidence>
<keyword evidence="7 8" id="KW-0482">Metalloprotease</keyword>
<sequence length="590" mass="68638">MIVLSNGVRIFINSNMNKDIYLGIASFGFENDIGEILGIAHLLEHILISFDSSKFVANASTARKYMSFWCCSIKGKSNYIDSINTLISWFFNNNKLRDNFCLNDIKNHIKELENEYYFRNEVFHCMDVLTFLENGDLYNGGRIDMLNNLESVNNMLYNRMHKIIGPNIVIFVKELNKNCLMLIQNSFGTLPSCPMSFSFPNFSNIDGKIIMMPSPFYTVMIKVSLSISNVISIMCLFETYHLIDYETVGNDLYVTLSFVKESDYENFINGVSTLKFNNVPNYTVLSLCDDFLMNAYLCFPWLSNDINNYLSTVRYSQNMFKNLEEDIQNSILLKKYIVVYPHFSKTVFNKNDSQMHKIVILDCLNEIKEDQLPQLNVNLMKKQTKNEIFIKYNDSSLIKYIIFAIGYKNNILRGNEGVSIYHQFSSEDIKSILESDTFLKYSKSKPAAMYQYLLLSFFVSGYSIEDILLNRESTIKLLKQYNNKILFGKKSRYDITTKSNFVCGIIKNKNINNNVITNTMWELKKKGLIYSMEHTKIDKRIFYIFMFTIYPDEVFLYLSKNFLSHCLIVSKTGNIEDFSSMKKDVIIKLC</sequence>
<dbReference type="InterPro" id="IPR005072">
    <property type="entry name" value="Peptidase_M44"/>
</dbReference>
<evidence type="ECO:0000256" key="5">
    <source>
        <dbReference type="ARBA" id="ARBA00022801"/>
    </source>
</evidence>
<dbReference type="Proteomes" id="UP000130031">
    <property type="component" value="Segment"/>
</dbReference>
<accession>A7XCH0</accession>
<protein>
    <recommendedName>
        <fullName evidence="8">Metalloendopeptidase</fullName>
        <ecNumber evidence="8">3.4.24.-</ecNumber>
    </recommendedName>
</protein>
<dbReference type="GO" id="GO:0006508">
    <property type="term" value="P:proteolysis"/>
    <property type="evidence" value="ECO:0007669"/>
    <property type="project" value="UniProtKB-KW"/>
</dbReference>
<comment type="cofactor">
    <cofactor evidence="1 8">
        <name>Zn(2+)</name>
        <dbReference type="ChEBI" id="CHEBI:29105"/>
    </cofactor>
</comment>
<dbReference type="EC" id="3.4.24.-" evidence="8"/>
<keyword evidence="4 8" id="KW-0479">Metal-binding</keyword>
<keyword evidence="3 8" id="KW-0645">Protease</keyword>
<evidence type="ECO:0000256" key="8">
    <source>
        <dbReference type="PIRNR" id="PIRNR015679"/>
    </source>
</evidence>
<gene>
    <name evidence="9" type="primary">50L</name>
</gene>